<feature type="compositionally biased region" description="Low complexity" evidence="1">
    <location>
        <begin position="698"/>
        <end position="713"/>
    </location>
</feature>
<feature type="region of interest" description="Disordered" evidence="1">
    <location>
        <begin position="674"/>
        <end position="749"/>
    </location>
</feature>
<proteinExistence type="predicted"/>
<dbReference type="Proteomes" id="UP001431572">
    <property type="component" value="Chromosome 1"/>
</dbReference>
<evidence type="ECO:0000313" key="2">
    <source>
        <dbReference type="EMBL" id="WJW66814.1"/>
    </source>
</evidence>
<accession>A0ABY9B123</accession>
<sequence>MFSSRQMLAGQIESALVADCGSNVTRVVLIEIVDTAYRFIARGEAPSTAEAPFMDVTVGIMNAIASIEASTGRKLISNGRILIPQEDDRTGVDAFLASSSAAESLRLVAAGLVKNESAEAAARGSHSTYTTVLDTISLDDYGDDFDPETDFTTVEIDFDNPEAEFNPFKGSTARPPIFGSAQEDLVSKRTKKKQKGISLAGDRTLRHWRERQIAKLRRLSPNFIVMSGGVDSASYQPLLDLLDVLLEANRQEAVLAMATGVSHKAPTLIFAGNSKAHDALLEKMAGQLECFLVDNIRPVHERENLEPLQNQLSLLYQERLLPGLPGYQKLAQLSSGQINTTCRAVGLMTRYLAHQIEGNKVLTADIGGNNTSLFYATAEEFNSMVQGDFGLSYGLSNVLAQTGVARIIRWIPFKITEDEVIHYALNKTLRPKSIPADERERYIEAAFAREALRCNYIMLSKQSSKGLDYNRVIGAGGPLVNVNPWHAVLMLLDAFEPAGSAGTGLLDIELDTTMLMSTAGTLATYNANAAAYLFQYDCLNRLGSVVVPLGHASPGSLAVTISLHTRSGRTRELKVKYGDIEIIPFYSDEEATLEIVPSPGFRIGSAAAGVPVRSQEFISGGSVGLIIDARGRPLHFSSNSDERQEAVARWYSAYRNALQRAEQDTQGGYSLKALTTRKAQPSQPVTEPKAPSEKEPVKAAPAPKPLAKTKPQKTFTPAKKKTEEPPALSELTPEELLRRELTGKGKKKR</sequence>
<protein>
    <submittedName>
        <fullName evidence="2">Glutamate mutase L</fullName>
    </submittedName>
</protein>
<dbReference type="InterPro" id="IPR006230">
    <property type="entry name" value="MutL"/>
</dbReference>
<dbReference type="RefSeq" id="WP_341468707.1">
    <property type="nucleotide sequence ID" value="NZ_CP128399.1"/>
</dbReference>
<reference evidence="2" key="1">
    <citation type="journal article" date="2024" name="Nature">
        <title>Anoxygenic phototroph of the Chloroflexota uses a type I reaction centre.</title>
        <authorList>
            <person name="Tsuji J.M."/>
            <person name="Shaw N.A."/>
            <person name="Nagashima S."/>
            <person name="Venkiteswaran J.J."/>
            <person name="Schiff S.L."/>
            <person name="Watanabe T."/>
            <person name="Fukui M."/>
            <person name="Hanada S."/>
            <person name="Tank M."/>
            <person name="Neufeld J.D."/>
        </authorList>
    </citation>
    <scope>NUCLEOTIDE SEQUENCE</scope>
    <source>
        <strain evidence="2">L227-S17</strain>
    </source>
</reference>
<evidence type="ECO:0000256" key="1">
    <source>
        <dbReference type="SAM" id="MobiDB-lite"/>
    </source>
</evidence>
<name>A0ABY9B123_9CHLR</name>
<dbReference type="EMBL" id="CP128399">
    <property type="protein sequence ID" value="WJW66814.1"/>
    <property type="molecule type" value="Genomic_DNA"/>
</dbReference>
<evidence type="ECO:0000313" key="3">
    <source>
        <dbReference type="Proteomes" id="UP001431572"/>
    </source>
</evidence>
<gene>
    <name evidence="2" type="ORF">OZ401_000059</name>
</gene>
<organism evidence="2 3">
    <name type="scientific">Candidatus Chlorohelix allophototropha</name>
    <dbReference type="NCBI Taxonomy" id="3003348"/>
    <lineage>
        <taxon>Bacteria</taxon>
        <taxon>Bacillati</taxon>
        <taxon>Chloroflexota</taxon>
        <taxon>Chloroflexia</taxon>
        <taxon>Candidatus Chloroheliales</taxon>
        <taxon>Candidatus Chloroheliaceae</taxon>
        <taxon>Candidatus Chlorohelix</taxon>
    </lineage>
</organism>
<keyword evidence="3" id="KW-1185">Reference proteome</keyword>
<dbReference type="Pfam" id="PF13941">
    <property type="entry name" value="MutL"/>
    <property type="match status" value="2"/>
</dbReference>